<dbReference type="InterPro" id="IPR050440">
    <property type="entry name" value="Laminin/Netrin_ECM"/>
</dbReference>
<evidence type="ECO:0000256" key="7">
    <source>
        <dbReference type="PROSITE-ProRule" id="PRU00460"/>
    </source>
</evidence>
<feature type="domain" description="Laminin IV type A" evidence="12">
    <location>
        <begin position="674"/>
        <end position="856"/>
    </location>
</feature>
<dbReference type="Pfam" id="PF00053">
    <property type="entry name" value="EGF_laminin"/>
    <property type="match status" value="3"/>
</dbReference>
<dbReference type="PROSITE" id="PS50835">
    <property type="entry name" value="IG_LIKE"/>
    <property type="match status" value="2"/>
</dbReference>
<dbReference type="PANTHER" id="PTHR10574:SF406">
    <property type="entry name" value="LAMININ SUBUNIT ALPHA 5"/>
    <property type="match status" value="1"/>
</dbReference>
<dbReference type="InterPro" id="IPR013783">
    <property type="entry name" value="Ig-like_fold"/>
</dbReference>
<dbReference type="InterPro" id="IPR003598">
    <property type="entry name" value="Ig_sub2"/>
</dbReference>
<reference evidence="13" key="1">
    <citation type="journal article" date="2010" name="Science">
        <title>Plasticity of animal genome architecture unmasked by rapid evolution of a pelagic tunicate.</title>
        <authorList>
            <person name="Denoeud F."/>
            <person name="Henriet S."/>
            <person name="Mungpakdee S."/>
            <person name="Aury J.M."/>
            <person name="Da Silva C."/>
            <person name="Brinkmann H."/>
            <person name="Mikhaleva J."/>
            <person name="Olsen L.C."/>
            <person name="Jubin C."/>
            <person name="Canestro C."/>
            <person name="Bouquet J.M."/>
            <person name="Danks G."/>
            <person name="Poulain J."/>
            <person name="Campsteijn C."/>
            <person name="Adamski M."/>
            <person name="Cross I."/>
            <person name="Yadetie F."/>
            <person name="Muffato M."/>
            <person name="Louis A."/>
            <person name="Butcher S."/>
            <person name="Tsagkogeorga G."/>
            <person name="Konrad A."/>
            <person name="Singh S."/>
            <person name="Jensen M.F."/>
            <person name="Cong E.H."/>
            <person name="Eikeseth-Otteraa H."/>
            <person name="Noel B."/>
            <person name="Anthouard V."/>
            <person name="Porcel B.M."/>
            <person name="Kachouri-Lafond R."/>
            <person name="Nishino A."/>
            <person name="Ugolini M."/>
            <person name="Chourrout P."/>
            <person name="Nishida H."/>
            <person name="Aasland R."/>
            <person name="Huzurbazar S."/>
            <person name="Westhof E."/>
            <person name="Delsuc F."/>
            <person name="Lehrach H."/>
            <person name="Reinhardt R."/>
            <person name="Weissenbach J."/>
            <person name="Roy S.W."/>
            <person name="Artiguenave F."/>
            <person name="Postlethwait J.H."/>
            <person name="Manak J.R."/>
            <person name="Thompson E.M."/>
            <person name="Jaillon O."/>
            <person name="Du Pasquier L."/>
            <person name="Boudinot P."/>
            <person name="Liberles D.A."/>
            <person name="Volff J.N."/>
            <person name="Philippe H."/>
            <person name="Lenhard B."/>
            <person name="Roest Crollius H."/>
            <person name="Wincker P."/>
            <person name="Chourrout D."/>
        </authorList>
    </citation>
    <scope>NUCLEOTIDE SEQUENCE [LARGE SCALE GENOMIC DNA]</scope>
</reference>
<dbReference type="PROSITE" id="PS01209">
    <property type="entry name" value="LDLRA_1"/>
    <property type="match status" value="2"/>
</dbReference>
<dbReference type="Gene3D" id="4.10.400.10">
    <property type="entry name" value="Low-density Lipoprotein Receptor"/>
    <property type="match status" value="3"/>
</dbReference>
<dbReference type="InterPro" id="IPR002172">
    <property type="entry name" value="LDrepeatLR_classA_rpt"/>
</dbReference>
<organism evidence="13">
    <name type="scientific">Oikopleura dioica</name>
    <name type="common">Tunicate</name>
    <dbReference type="NCBI Taxonomy" id="34765"/>
    <lineage>
        <taxon>Eukaryota</taxon>
        <taxon>Metazoa</taxon>
        <taxon>Chordata</taxon>
        <taxon>Tunicata</taxon>
        <taxon>Appendicularia</taxon>
        <taxon>Copelata</taxon>
        <taxon>Oikopleuridae</taxon>
        <taxon>Oikopleura</taxon>
    </lineage>
</organism>
<feature type="disulfide bond" evidence="6">
    <location>
        <begin position="141"/>
        <end position="156"/>
    </location>
</feature>
<dbReference type="PROSITE" id="PS50027">
    <property type="entry name" value="EGF_LAM_2"/>
    <property type="match status" value="1"/>
</dbReference>
<feature type="region of interest" description="Disordered" evidence="8">
    <location>
        <begin position="1404"/>
        <end position="1446"/>
    </location>
</feature>
<dbReference type="GO" id="GO:0009887">
    <property type="term" value="P:animal organ morphogenesis"/>
    <property type="evidence" value="ECO:0007669"/>
    <property type="project" value="TreeGrafter"/>
</dbReference>
<keyword evidence="5 7" id="KW-0424">Laminin EGF-like domain</keyword>
<dbReference type="Pfam" id="PF00052">
    <property type="entry name" value="Laminin_B"/>
    <property type="match status" value="3"/>
</dbReference>
<evidence type="ECO:0000259" key="12">
    <source>
        <dbReference type="PROSITE" id="PS51115"/>
    </source>
</evidence>
<feature type="domain" description="Laminin IV type A" evidence="12">
    <location>
        <begin position="341"/>
        <end position="517"/>
    </location>
</feature>
<keyword evidence="14" id="KW-1185">Reference proteome</keyword>
<dbReference type="PRINTS" id="PR00453">
    <property type="entry name" value="VWFADOMAIN"/>
</dbReference>
<evidence type="ECO:0000256" key="4">
    <source>
        <dbReference type="ARBA" id="ARBA00023180"/>
    </source>
</evidence>
<dbReference type="PRINTS" id="PR00261">
    <property type="entry name" value="LDLRECEPTOR"/>
</dbReference>
<dbReference type="Proteomes" id="UP000001307">
    <property type="component" value="Unassembled WGS sequence"/>
</dbReference>
<evidence type="ECO:0000259" key="11">
    <source>
        <dbReference type="PROSITE" id="PS50835"/>
    </source>
</evidence>
<keyword evidence="3 7" id="KW-1015">Disulfide bond</keyword>
<feature type="disulfide bond" evidence="7">
    <location>
        <begin position="1165"/>
        <end position="1174"/>
    </location>
</feature>
<dbReference type="InterPro" id="IPR002035">
    <property type="entry name" value="VWF_A"/>
</dbReference>
<dbReference type="SUPFAM" id="SSF53300">
    <property type="entry name" value="vWA-like"/>
    <property type="match status" value="1"/>
</dbReference>
<dbReference type="Gene3D" id="2.60.40.10">
    <property type="entry name" value="Immunoglobulins"/>
    <property type="match status" value="2"/>
</dbReference>
<dbReference type="SUPFAM" id="SSF48726">
    <property type="entry name" value="Immunoglobulin"/>
    <property type="match status" value="2"/>
</dbReference>
<dbReference type="EMBL" id="FN653017">
    <property type="protein sequence ID" value="CBY21153.1"/>
    <property type="molecule type" value="Genomic_DNA"/>
</dbReference>
<evidence type="ECO:0008006" key="15">
    <source>
        <dbReference type="Google" id="ProtNLM"/>
    </source>
</evidence>
<evidence type="ECO:0000256" key="3">
    <source>
        <dbReference type="ARBA" id="ARBA00023157"/>
    </source>
</evidence>
<dbReference type="SMART" id="SM00192">
    <property type="entry name" value="LDLa"/>
    <property type="match status" value="3"/>
</dbReference>
<dbReference type="InterPro" id="IPR000034">
    <property type="entry name" value="Laminin_IV"/>
</dbReference>
<evidence type="ECO:0000256" key="2">
    <source>
        <dbReference type="ARBA" id="ARBA00022737"/>
    </source>
</evidence>
<evidence type="ECO:0000259" key="9">
    <source>
        <dbReference type="PROSITE" id="PS50027"/>
    </source>
</evidence>
<feature type="disulfide bond" evidence="6">
    <location>
        <begin position="97"/>
        <end position="112"/>
    </location>
</feature>
<dbReference type="SMART" id="SM00408">
    <property type="entry name" value="IGc2"/>
    <property type="match status" value="2"/>
</dbReference>
<feature type="disulfide bond" evidence="6">
    <location>
        <begin position="184"/>
        <end position="199"/>
    </location>
</feature>
<evidence type="ECO:0000256" key="8">
    <source>
        <dbReference type="SAM" id="MobiDB-lite"/>
    </source>
</evidence>
<dbReference type="SMART" id="SM00180">
    <property type="entry name" value="EGF_Lam"/>
    <property type="match status" value="3"/>
</dbReference>
<dbReference type="InterPro" id="IPR036179">
    <property type="entry name" value="Ig-like_dom_sf"/>
</dbReference>
<keyword evidence="1" id="KW-0732">Signal</keyword>
<dbReference type="InterPro" id="IPR036055">
    <property type="entry name" value="LDL_receptor-like_sf"/>
</dbReference>
<dbReference type="InterPro" id="IPR036465">
    <property type="entry name" value="vWFA_dom_sf"/>
</dbReference>
<name>E4WVK0_OIKDI</name>
<comment type="caution">
    <text evidence="7">Lacks conserved residue(s) required for the propagation of feature annotation.</text>
</comment>
<dbReference type="SMART" id="SM00281">
    <property type="entry name" value="LamB"/>
    <property type="match status" value="3"/>
</dbReference>
<dbReference type="OrthoDB" id="10055367at2759"/>
<feature type="domain" description="Ig-like" evidence="11">
    <location>
        <begin position="1452"/>
        <end position="1537"/>
    </location>
</feature>
<dbReference type="PROSITE" id="PS01248">
    <property type="entry name" value="EGF_LAM_1"/>
    <property type="match status" value="3"/>
</dbReference>
<dbReference type="InterPro" id="IPR003599">
    <property type="entry name" value="Ig_sub"/>
</dbReference>
<evidence type="ECO:0000256" key="1">
    <source>
        <dbReference type="ARBA" id="ARBA00022729"/>
    </source>
</evidence>
<dbReference type="InParanoid" id="E4WVK0"/>
<dbReference type="Gene3D" id="3.40.50.410">
    <property type="entry name" value="von Willebrand factor, type A domain"/>
    <property type="match status" value="1"/>
</dbReference>
<feature type="domain" description="VWFA" evidence="10">
    <location>
        <begin position="1212"/>
        <end position="1384"/>
    </location>
</feature>
<feature type="disulfide bond" evidence="6">
    <location>
        <begin position="129"/>
        <end position="147"/>
    </location>
</feature>
<feature type="disulfide bond" evidence="6">
    <location>
        <begin position="122"/>
        <end position="134"/>
    </location>
</feature>
<dbReference type="PROSITE" id="PS51115">
    <property type="entry name" value="LAMININ_IVA"/>
    <property type="match status" value="3"/>
</dbReference>
<evidence type="ECO:0000313" key="14">
    <source>
        <dbReference type="Proteomes" id="UP000001307"/>
    </source>
</evidence>
<dbReference type="CDD" id="cd00055">
    <property type="entry name" value="EGF_Lam"/>
    <property type="match status" value="2"/>
</dbReference>
<feature type="domain" description="Laminin EGF-like" evidence="9">
    <location>
        <begin position="1146"/>
        <end position="1191"/>
    </location>
</feature>
<dbReference type="PROSITE" id="PS50234">
    <property type="entry name" value="VWFA"/>
    <property type="match status" value="1"/>
</dbReference>
<accession>E4WVK0</accession>
<protein>
    <recommendedName>
        <fullName evidence="15">Basement membrane-specific heparan sulfate proteoglycan core protein</fullName>
    </recommendedName>
</protein>
<dbReference type="CDD" id="cd00112">
    <property type="entry name" value="LDLa"/>
    <property type="match status" value="3"/>
</dbReference>
<dbReference type="InterPro" id="IPR023415">
    <property type="entry name" value="LDLR_class-A_CS"/>
</dbReference>
<proteinExistence type="predicted"/>
<evidence type="ECO:0000259" key="10">
    <source>
        <dbReference type="PROSITE" id="PS50234"/>
    </source>
</evidence>
<dbReference type="SMART" id="SM00327">
    <property type="entry name" value="VWA"/>
    <property type="match status" value="1"/>
</dbReference>
<dbReference type="GO" id="GO:0030154">
    <property type="term" value="P:cell differentiation"/>
    <property type="evidence" value="ECO:0007669"/>
    <property type="project" value="UniProtKB-ARBA"/>
</dbReference>
<dbReference type="Pfam" id="PF00092">
    <property type="entry name" value="VWA"/>
    <property type="match status" value="1"/>
</dbReference>
<evidence type="ECO:0000256" key="5">
    <source>
        <dbReference type="ARBA" id="ARBA00023292"/>
    </source>
</evidence>
<dbReference type="Pfam" id="PF13927">
    <property type="entry name" value="Ig_3"/>
    <property type="match status" value="2"/>
</dbReference>
<evidence type="ECO:0000313" key="13">
    <source>
        <dbReference type="EMBL" id="CBY21153.1"/>
    </source>
</evidence>
<dbReference type="InterPro" id="IPR007110">
    <property type="entry name" value="Ig-like_dom"/>
</dbReference>
<dbReference type="InterPro" id="IPR002049">
    <property type="entry name" value="LE_dom"/>
</dbReference>
<sequence>MQGCYDYVIPPTIKPEVVDISGPESSEYEYEHVEYDLPEKLTTTTQLPKSTAPRTTPKTTKYMSKYKPIATDSVQCDQYTEMRCHNGRDCIERSQACDGVKDCSDGSDEWGCGTFEGGAGECEPNEFICGNGKCGSKVWLCDGDIDCANAFDESECPTNFDGPCESTQFQCEASAMCIPKSYQCDDHPDCSDSSDERDCSPPSVTNPPLPEVHASVGSTVVLECTAVGTPTPIISWRKNWSHTCVAPRCDQKTHLGHGRLTIRNVTKDDEGAYSCEAMNSRGNVIPVPDAALFVRQPTAGRCPDNAFKSPDGDCLNCWCSGQSGSCTALHRGYARAHLDPNNYSEIQLAPLNDHAASFYPKPEQMINDHKKITLIDLSKRFLSSANYWSLQEPFIGSMVNTYGGSLEYTVSFKSQYDTPIDLPDVVIRAADGSQLSYRFRTPTLPNRDNSRRVALREDNWHDMNGEPVSRDQFLSVLADVTGVFLRTTYDENMFETSLSDVSIEKVSTQQGTSYVEHCSCLWGYTGTSCERCAEEFYRKGNECIECPCNGFSCEIDYFTGEDPICKCPAHLNQDNCSMKTVKVTTKPTTTTTTRPMTTTEAAEASPCNPAGTKSFDGDCNCKNNTVGSRCDRCKMNTFDGPRVEHPEGCLDCWCSDVTKNCKSSNLFYKRFIPQDMDRFPIVGINSHGGLDQLERSDINHQRQEGYHARSENKANCYWLIPDRFLGDKLTYYGGYLTFDIIIDGEIKSDWAERTELIMTGKGKSIKFNFAVTRGPVEINIRAAVGWELDNGNDATREDILTVLTDIQRILIQGCHGKTKFSQIANFAVQMAKSTVPALSVEKCFCPRGYRGLSCEECAHGYFRSQTGHCQKCNCGDDNDCEDFTGECQKNVYCGIDPVCSPRKSKVLCNENPSTPLSLPCFCMGRSDDCSFDKLKWSTVQGKQLKGTQLTDKFARSRDNEVRSCGIGCLFAPLKISENYDAFWTIPCSVLGGELVQSYGAALRFDLEFNGRVHNKGYECAIIRSRHEPDLIQSCGPSPHTKGPNLIELHENSFARRNGKSVTRENFLMSLATCETISIRAQFNKDGSSVKISNVELDKALANRGEQNAATVELCECPVGYQGSSCEKCSDGYYRGKGLYLGQCIPCECNGNAQTCNKHTGACIGCRGSSAGPKCEQCRHGYKKIRSGDCVRIPAVPCLTDDVNEICKEQMLDIVFLIDGSDSITSDEFTKIQKWISKFTSLLSPSELTQALRVVVVQFSDIVLTNVDYQLNTASDLAEFDLRLAVIRQIAKNTMTGKALSYVAEKTLPSLRAESLKTMITFTDGGSRDHIRRDDIKTLQEQFDFMLAVGVGPSARDDELRMLSTKGLSIHVKEYNALADLVENILQSVASKCSEISAVNNQRQIYSREDQPTRSFSRKITRPTSRPQLPSRGDNEKSYSSYRSPQYLKRGSPKISVYLRSNESRKVVHVGSRVELKCSAHSSIPSYALNWYRDGQAAMPEGTAANSNGLLVIKDIQPSSAGTYTCIGANIYAQDEVTIQLVVVGGN</sequence>
<feature type="domain" description="Laminin IV type A" evidence="12">
    <location>
        <begin position="942"/>
        <end position="1113"/>
    </location>
</feature>
<evidence type="ECO:0000256" key="6">
    <source>
        <dbReference type="PROSITE-ProRule" id="PRU00124"/>
    </source>
</evidence>
<dbReference type="GO" id="GO:0005604">
    <property type="term" value="C:basement membrane"/>
    <property type="evidence" value="ECO:0007669"/>
    <property type="project" value="UniProtKB-ARBA"/>
</dbReference>
<dbReference type="Gene3D" id="2.10.25.10">
    <property type="entry name" value="Laminin"/>
    <property type="match status" value="3"/>
</dbReference>
<dbReference type="FunFam" id="2.10.25.10:FF:000188">
    <property type="entry name" value="Laminin subunit gamma 2"/>
    <property type="match status" value="1"/>
</dbReference>
<dbReference type="GO" id="GO:0009888">
    <property type="term" value="P:tissue development"/>
    <property type="evidence" value="ECO:0007669"/>
    <property type="project" value="TreeGrafter"/>
</dbReference>
<dbReference type="PROSITE" id="PS50068">
    <property type="entry name" value="LDLRA_2"/>
    <property type="match status" value="3"/>
</dbReference>
<feature type="domain" description="Ig-like" evidence="11">
    <location>
        <begin position="202"/>
        <end position="293"/>
    </location>
</feature>
<gene>
    <name evidence="13" type="ORF">GSOID_T00008906001</name>
</gene>
<dbReference type="PANTHER" id="PTHR10574">
    <property type="entry name" value="NETRIN/LAMININ-RELATED"/>
    <property type="match status" value="1"/>
</dbReference>
<dbReference type="Pfam" id="PF00057">
    <property type="entry name" value="Ldl_recept_a"/>
    <property type="match status" value="3"/>
</dbReference>
<keyword evidence="2" id="KW-0677">Repeat</keyword>
<dbReference type="SMART" id="SM00409">
    <property type="entry name" value="IG"/>
    <property type="match status" value="2"/>
</dbReference>
<keyword evidence="4" id="KW-0325">Glycoprotein</keyword>
<dbReference type="SUPFAM" id="SSF57424">
    <property type="entry name" value="LDL receptor-like module"/>
    <property type="match status" value="3"/>
</dbReference>